<feature type="compositionally biased region" description="Basic and acidic residues" evidence="1">
    <location>
        <begin position="126"/>
        <end position="136"/>
    </location>
</feature>
<name>A0ABU6RTV3_9FABA</name>
<reference evidence="2 3" key="1">
    <citation type="journal article" date="2023" name="Plants (Basel)">
        <title>Bridging the Gap: Combining Genomics and Transcriptomics Approaches to Understand Stylosanthes scabra, an Orphan Legume from the Brazilian Caatinga.</title>
        <authorList>
            <person name="Ferreira-Neto J.R.C."/>
            <person name="da Silva M.D."/>
            <person name="Binneck E."/>
            <person name="de Melo N.F."/>
            <person name="da Silva R.H."/>
            <person name="de Melo A.L.T.M."/>
            <person name="Pandolfi V."/>
            <person name="Bustamante F.O."/>
            <person name="Brasileiro-Vidal A.C."/>
            <person name="Benko-Iseppon A.M."/>
        </authorList>
    </citation>
    <scope>NUCLEOTIDE SEQUENCE [LARGE SCALE GENOMIC DNA]</scope>
    <source>
        <tissue evidence="2">Leaves</tissue>
    </source>
</reference>
<gene>
    <name evidence="2" type="ORF">PIB30_086742</name>
</gene>
<feature type="compositionally biased region" description="Gly residues" evidence="1">
    <location>
        <begin position="152"/>
        <end position="169"/>
    </location>
</feature>
<protein>
    <submittedName>
        <fullName evidence="2">Uncharacterized protein</fullName>
    </submittedName>
</protein>
<accession>A0ABU6RTV3</accession>
<comment type="caution">
    <text evidence="2">The sequence shown here is derived from an EMBL/GenBank/DDBJ whole genome shotgun (WGS) entry which is preliminary data.</text>
</comment>
<dbReference type="Proteomes" id="UP001341840">
    <property type="component" value="Unassembled WGS sequence"/>
</dbReference>
<evidence type="ECO:0000313" key="3">
    <source>
        <dbReference type="Proteomes" id="UP001341840"/>
    </source>
</evidence>
<evidence type="ECO:0000313" key="2">
    <source>
        <dbReference type="EMBL" id="MED6127295.1"/>
    </source>
</evidence>
<organism evidence="2 3">
    <name type="scientific">Stylosanthes scabra</name>
    <dbReference type="NCBI Taxonomy" id="79078"/>
    <lineage>
        <taxon>Eukaryota</taxon>
        <taxon>Viridiplantae</taxon>
        <taxon>Streptophyta</taxon>
        <taxon>Embryophyta</taxon>
        <taxon>Tracheophyta</taxon>
        <taxon>Spermatophyta</taxon>
        <taxon>Magnoliopsida</taxon>
        <taxon>eudicotyledons</taxon>
        <taxon>Gunneridae</taxon>
        <taxon>Pentapetalae</taxon>
        <taxon>rosids</taxon>
        <taxon>fabids</taxon>
        <taxon>Fabales</taxon>
        <taxon>Fabaceae</taxon>
        <taxon>Papilionoideae</taxon>
        <taxon>50 kb inversion clade</taxon>
        <taxon>dalbergioids sensu lato</taxon>
        <taxon>Dalbergieae</taxon>
        <taxon>Pterocarpus clade</taxon>
        <taxon>Stylosanthes</taxon>
    </lineage>
</organism>
<feature type="region of interest" description="Disordered" evidence="1">
    <location>
        <begin position="114"/>
        <end position="184"/>
    </location>
</feature>
<evidence type="ECO:0000256" key="1">
    <source>
        <dbReference type="SAM" id="MobiDB-lite"/>
    </source>
</evidence>
<sequence length="184" mass="20034">MRQHIPEPARFIDLLNAKDGRCGDNWWPEKRREWHDYWDKRLECLVEFEPVDDPCPSDEYTSWWIEFCRRRFLSTDLLLVDPRHVGVSPGAVGIPAVPPPPATQGPAPLLDRRRTAARARVGTRASQRDHVQHDIPLDASSASADDGDGDGGDIGGGGEGVGVSVGEGGPVSQLLQEFGGGSSS</sequence>
<keyword evidence="3" id="KW-1185">Reference proteome</keyword>
<dbReference type="EMBL" id="JASCZI010031706">
    <property type="protein sequence ID" value="MED6127295.1"/>
    <property type="molecule type" value="Genomic_DNA"/>
</dbReference>
<proteinExistence type="predicted"/>